<dbReference type="EMBL" id="JASSZA010000008">
    <property type="protein sequence ID" value="KAK2104487.1"/>
    <property type="molecule type" value="Genomic_DNA"/>
</dbReference>
<reference evidence="2 3" key="1">
    <citation type="submission" date="2023-05" db="EMBL/GenBank/DDBJ databases">
        <title>B98-5 Cell Line De Novo Hybrid Assembly: An Optical Mapping Approach.</title>
        <authorList>
            <person name="Kananen K."/>
            <person name="Auerbach J.A."/>
            <person name="Kautto E."/>
            <person name="Blachly J.S."/>
        </authorList>
    </citation>
    <scope>NUCLEOTIDE SEQUENCE [LARGE SCALE GENOMIC DNA]</scope>
    <source>
        <strain evidence="2">B95-8</strain>
        <tissue evidence="2">Cell line</tissue>
    </source>
</reference>
<feature type="region of interest" description="Disordered" evidence="1">
    <location>
        <begin position="43"/>
        <end position="64"/>
    </location>
</feature>
<evidence type="ECO:0000256" key="1">
    <source>
        <dbReference type="SAM" id="MobiDB-lite"/>
    </source>
</evidence>
<evidence type="ECO:0000313" key="2">
    <source>
        <dbReference type="EMBL" id="KAK2104487.1"/>
    </source>
</evidence>
<evidence type="ECO:0000313" key="3">
    <source>
        <dbReference type="Proteomes" id="UP001266305"/>
    </source>
</evidence>
<keyword evidence="3" id="KW-1185">Reference proteome</keyword>
<feature type="non-terminal residue" evidence="2">
    <location>
        <position position="1"/>
    </location>
</feature>
<dbReference type="Proteomes" id="UP001266305">
    <property type="component" value="Unassembled WGS sequence"/>
</dbReference>
<comment type="caution">
    <text evidence="2">The sequence shown here is derived from an EMBL/GenBank/DDBJ whole genome shotgun (WGS) entry which is preliminary data.</text>
</comment>
<organism evidence="2 3">
    <name type="scientific">Saguinus oedipus</name>
    <name type="common">Cotton-top tamarin</name>
    <name type="synonym">Oedipomidas oedipus</name>
    <dbReference type="NCBI Taxonomy" id="9490"/>
    <lineage>
        <taxon>Eukaryota</taxon>
        <taxon>Metazoa</taxon>
        <taxon>Chordata</taxon>
        <taxon>Craniata</taxon>
        <taxon>Vertebrata</taxon>
        <taxon>Euteleostomi</taxon>
        <taxon>Mammalia</taxon>
        <taxon>Eutheria</taxon>
        <taxon>Euarchontoglires</taxon>
        <taxon>Primates</taxon>
        <taxon>Haplorrhini</taxon>
        <taxon>Platyrrhini</taxon>
        <taxon>Cebidae</taxon>
        <taxon>Callitrichinae</taxon>
        <taxon>Saguinus</taxon>
    </lineage>
</organism>
<sequence length="64" mass="6559">VIRKESNSLMSFQGAESLALSLHSALAWGLGRGALPEGALEAPGPPDLALRGSGDAAVGQKEFR</sequence>
<name>A0ABQ9V5K7_SAGOE</name>
<proteinExistence type="predicted"/>
<accession>A0ABQ9V5K7</accession>
<protein>
    <submittedName>
        <fullName evidence="2">Uncharacterized protein</fullName>
    </submittedName>
</protein>
<feature type="non-terminal residue" evidence="2">
    <location>
        <position position="64"/>
    </location>
</feature>
<gene>
    <name evidence="2" type="ORF">P7K49_018343</name>
</gene>